<dbReference type="SUPFAM" id="SSF49417">
    <property type="entry name" value="p53-like transcription factors"/>
    <property type="match status" value="1"/>
</dbReference>
<evidence type="ECO:0000256" key="3">
    <source>
        <dbReference type="ARBA" id="ARBA00023163"/>
    </source>
</evidence>
<feature type="domain" description="Runt" evidence="6">
    <location>
        <begin position="17"/>
        <end position="145"/>
    </location>
</feature>
<dbReference type="PANTHER" id="PTHR11950:SF31">
    <property type="entry name" value="SEGMENTATION PROTEIN RUNT"/>
    <property type="match status" value="1"/>
</dbReference>
<reference evidence="8" key="1">
    <citation type="submission" date="2022-11" db="UniProtKB">
        <authorList>
            <consortium name="WormBaseParasite"/>
        </authorList>
    </citation>
    <scope>IDENTIFICATION</scope>
</reference>
<dbReference type="PRINTS" id="PR00967">
    <property type="entry name" value="ONCOGENEAML1"/>
</dbReference>
<keyword evidence="4" id="KW-0539">Nucleus</keyword>
<dbReference type="Proteomes" id="UP000887569">
    <property type="component" value="Unplaced"/>
</dbReference>
<dbReference type="GO" id="GO:0005524">
    <property type="term" value="F:ATP binding"/>
    <property type="evidence" value="ECO:0007669"/>
    <property type="project" value="InterPro"/>
</dbReference>
<evidence type="ECO:0000259" key="6">
    <source>
        <dbReference type="PROSITE" id="PS51062"/>
    </source>
</evidence>
<dbReference type="AlphaFoldDB" id="A0A915AW98"/>
<dbReference type="GO" id="GO:0000981">
    <property type="term" value="F:DNA-binding transcription factor activity, RNA polymerase II-specific"/>
    <property type="evidence" value="ECO:0007669"/>
    <property type="project" value="TreeGrafter"/>
</dbReference>
<dbReference type="GO" id="GO:0000978">
    <property type="term" value="F:RNA polymerase II cis-regulatory region sequence-specific DNA binding"/>
    <property type="evidence" value="ECO:0007669"/>
    <property type="project" value="TreeGrafter"/>
</dbReference>
<keyword evidence="7" id="KW-1185">Reference proteome</keyword>
<evidence type="ECO:0000256" key="2">
    <source>
        <dbReference type="ARBA" id="ARBA00023015"/>
    </source>
</evidence>
<feature type="compositionally biased region" description="Basic and acidic residues" evidence="5">
    <location>
        <begin position="139"/>
        <end position="162"/>
    </location>
</feature>
<dbReference type="InterPro" id="IPR008967">
    <property type="entry name" value="p53-like_TF_DNA-bd_sf"/>
</dbReference>
<keyword evidence="3" id="KW-0804">Transcription</keyword>
<dbReference type="InterPro" id="IPR000040">
    <property type="entry name" value="AML1_Runt"/>
</dbReference>
<evidence type="ECO:0000313" key="8">
    <source>
        <dbReference type="WBParaSite" id="PgR018_g056_t01"/>
    </source>
</evidence>
<feature type="region of interest" description="Disordered" evidence="5">
    <location>
        <begin position="138"/>
        <end position="168"/>
    </location>
</feature>
<protein>
    <submittedName>
        <fullName evidence="8">Runt domain-containing protein</fullName>
    </submittedName>
</protein>
<evidence type="ECO:0000256" key="1">
    <source>
        <dbReference type="ARBA" id="ARBA00004123"/>
    </source>
</evidence>
<organism evidence="7 8">
    <name type="scientific">Parascaris univalens</name>
    <name type="common">Nematode worm</name>
    <dbReference type="NCBI Taxonomy" id="6257"/>
    <lineage>
        <taxon>Eukaryota</taxon>
        <taxon>Metazoa</taxon>
        <taxon>Ecdysozoa</taxon>
        <taxon>Nematoda</taxon>
        <taxon>Chromadorea</taxon>
        <taxon>Rhabditida</taxon>
        <taxon>Spirurina</taxon>
        <taxon>Ascaridomorpha</taxon>
        <taxon>Ascaridoidea</taxon>
        <taxon>Ascarididae</taxon>
        <taxon>Parascaris</taxon>
    </lineage>
</organism>
<dbReference type="PROSITE" id="PS51062">
    <property type="entry name" value="RUNT"/>
    <property type="match status" value="1"/>
</dbReference>
<dbReference type="WBParaSite" id="PgR018_g056_t01">
    <property type="protein sequence ID" value="PgR018_g056_t01"/>
    <property type="gene ID" value="PgR018_g056"/>
</dbReference>
<proteinExistence type="predicted"/>
<dbReference type="InterPro" id="IPR012346">
    <property type="entry name" value="p53/RUNT-type_TF_DNA-bd_sf"/>
</dbReference>
<dbReference type="Pfam" id="PF00853">
    <property type="entry name" value="Runt"/>
    <property type="match status" value="1"/>
</dbReference>
<keyword evidence="2" id="KW-0805">Transcription regulation</keyword>
<dbReference type="InterPro" id="IPR013524">
    <property type="entry name" value="Runt_dom"/>
</dbReference>
<dbReference type="Gene3D" id="2.60.40.720">
    <property type="match status" value="1"/>
</dbReference>
<comment type="subcellular location">
    <subcellularLocation>
        <location evidence="1">Nucleus</location>
    </subcellularLocation>
</comment>
<evidence type="ECO:0000313" key="7">
    <source>
        <dbReference type="Proteomes" id="UP000887569"/>
    </source>
</evidence>
<evidence type="ECO:0000256" key="4">
    <source>
        <dbReference type="ARBA" id="ARBA00023242"/>
    </source>
</evidence>
<sequence>AFFSMVADYDKTLNGLEEALTTITASTKLLPTGCPNVICTALPTHWRSNKSLPSPFTVFALGPVPDGTPVTIAAGNEENSCADLRNNKAHMNGQIARFSDLRFVGKSGRGKNFHLTITIETKPAQIAIVGKAIKVTVDGPRDSRNSKRTALDRRASSSHPEESGVTQKMRRRMSGELIARPVPTLLPTLSVLPPLFRSYPFLGGGAATAMNAATPITLPFPSSMTFSQLTSTPPLTANITTRSQQAYHQMYVASISESDEPIGARTRRKTNIWKPYVH</sequence>
<name>A0A915AW98_PARUN</name>
<evidence type="ECO:0000256" key="5">
    <source>
        <dbReference type="SAM" id="MobiDB-lite"/>
    </source>
</evidence>
<accession>A0A915AW98</accession>
<dbReference type="PANTHER" id="PTHR11950">
    <property type="entry name" value="RUNT RELATED"/>
    <property type="match status" value="1"/>
</dbReference>
<dbReference type="GO" id="GO:0005634">
    <property type="term" value="C:nucleus"/>
    <property type="evidence" value="ECO:0007669"/>
    <property type="project" value="UniProtKB-SubCell"/>
</dbReference>